<evidence type="ECO:0000256" key="3">
    <source>
        <dbReference type="ARBA" id="ARBA00012972"/>
    </source>
</evidence>
<dbReference type="EC" id="2.3.3.16" evidence="3"/>
<dbReference type="UniPathway" id="UPA00223">
    <property type="reaction ID" value="UER00717"/>
</dbReference>
<dbReference type="SUPFAM" id="SSF48256">
    <property type="entry name" value="Citrate synthase"/>
    <property type="match status" value="1"/>
</dbReference>
<comment type="pathway">
    <text evidence="1">Carbohydrate metabolism; tricarboxylic acid cycle; isocitrate from oxaloacetate: step 1/2.</text>
</comment>
<reference evidence="5 6" key="1">
    <citation type="submission" date="2016-10" db="EMBL/GenBank/DDBJ databases">
        <authorList>
            <person name="de Groot N.N."/>
        </authorList>
    </citation>
    <scope>NUCLEOTIDE SEQUENCE [LARGE SCALE GENOMIC DNA]</scope>
    <source>
        <strain evidence="5 6">DSM 25294</strain>
    </source>
</reference>
<dbReference type="GO" id="GO:0036440">
    <property type="term" value="F:citrate synthase activity"/>
    <property type="evidence" value="ECO:0007669"/>
    <property type="project" value="UniProtKB-EC"/>
</dbReference>
<dbReference type="CDD" id="cd06100">
    <property type="entry name" value="CCL_ACL-C"/>
    <property type="match status" value="1"/>
</dbReference>
<dbReference type="EMBL" id="FNEK01000103">
    <property type="protein sequence ID" value="SDL67219.1"/>
    <property type="molecule type" value="Genomic_DNA"/>
</dbReference>
<evidence type="ECO:0000256" key="2">
    <source>
        <dbReference type="ARBA" id="ARBA00010566"/>
    </source>
</evidence>
<keyword evidence="6" id="KW-1185">Reference proteome</keyword>
<gene>
    <name evidence="5" type="ORF">SAMN04488026_110312</name>
</gene>
<dbReference type="AlphaFoldDB" id="A0A1G9LZ02"/>
<evidence type="ECO:0000256" key="4">
    <source>
        <dbReference type="ARBA" id="ARBA00022679"/>
    </source>
</evidence>
<accession>A0A1G9LZ02</accession>
<evidence type="ECO:0000313" key="6">
    <source>
        <dbReference type="Proteomes" id="UP000199382"/>
    </source>
</evidence>
<dbReference type="Gene3D" id="1.10.230.10">
    <property type="entry name" value="Cytochrome P450-Terp, domain 2"/>
    <property type="match status" value="1"/>
</dbReference>
<dbReference type="InterPro" id="IPR036969">
    <property type="entry name" value="Citrate_synthase_sf"/>
</dbReference>
<dbReference type="GO" id="GO:0006099">
    <property type="term" value="P:tricarboxylic acid cycle"/>
    <property type="evidence" value="ECO:0007669"/>
    <property type="project" value="UniProtKB-UniPathway"/>
</dbReference>
<sequence length="260" mass="27948">MQIGRAGKATTSISTATHDSITVRGHDLVNELMGGLTFTEYFYLLTTGRKATSDQAFFLDVLLVSIAEHGLVPTNQAARMTYAADPDFLQGAVAAGLLGCGKVILGTTEIAGRFLQETQTRIASNGEALDDIIIEMRDAGRRIPGFGHPLHKPVDPRAQRILDLAQERGVMGTYSKLAREVEASVERLWSKPLPMNVSFAIPAVLLDLDFPPSVLKAVPILARTASLLAHLAEESESPIGFTLAHHAEMGISFEPTGSSK</sequence>
<dbReference type="OrthoDB" id="9759263at2"/>
<organism evidence="5 6">
    <name type="scientific">Aliiruegeria lutimaris</name>
    <dbReference type="NCBI Taxonomy" id="571298"/>
    <lineage>
        <taxon>Bacteria</taxon>
        <taxon>Pseudomonadati</taxon>
        <taxon>Pseudomonadota</taxon>
        <taxon>Alphaproteobacteria</taxon>
        <taxon>Rhodobacterales</taxon>
        <taxon>Roseobacteraceae</taxon>
        <taxon>Aliiruegeria</taxon>
    </lineage>
</organism>
<dbReference type="GO" id="GO:0005975">
    <property type="term" value="P:carbohydrate metabolic process"/>
    <property type="evidence" value="ECO:0007669"/>
    <property type="project" value="TreeGrafter"/>
</dbReference>
<dbReference type="STRING" id="571298.SAMN04488026_110312"/>
<dbReference type="PANTHER" id="PTHR11739">
    <property type="entry name" value="CITRATE SYNTHASE"/>
    <property type="match status" value="1"/>
</dbReference>
<name>A0A1G9LZ02_9RHOB</name>
<dbReference type="NCBIfam" id="NF004868">
    <property type="entry name" value="PRK06224.1-5"/>
    <property type="match status" value="1"/>
</dbReference>
<protein>
    <recommendedName>
        <fullName evidence="3">citrate synthase (unknown stereospecificity)</fullName>
        <ecNumber evidence="3">2.3.3.16</ecNumber>
    </recommendedName>
</protein>
<keyword evidence="4" id="KW-0808">Transferase</keyword>
<dbReference type="InterPro" id="IPR016143">
    <property type="entry name" value="Citrate_synth-like_sm_a-sub"/>
</dbReference>
<dbReference type="Pfam" id="PF00285">
    <property type="entry name" value="Citrate_synt"/>
    <property type="match status" value="1"/>
</dbReference>
<proteinExistence type="inferred from homology"/>
<comment type="similarity">
    <text evidence="2">Belongs to the citrate synthase family.</text>
</comment>
<dbReference type="Proteomes" id="UP000199382">
    <property type="component" value="Unassembled WGS sequence"/>
</dbReference>
<evidence type="ECO:0000256" key="1">
    <source>
        <dbReference type="ARBA" id="ARBA00004751"/>
    </source>
</evidence>
<evidence type="ECO:0000313" key="5">
    <source>
        <dbReference type="EMBL" id="SDL67219.1"/>
    </source>
</evidence>
<dbReference type="GO" id="GO:0005829">
    <property type="term" value="C:cytosol"/>
    <property type="evidence" value="ECO:0007669"/>
    <property type="project" value="TreeGrafter"/>
</dbReference>
<dbReference type="InterPro" id="IPR002020">
    <property type="entry name" value="Citrate_synthase"/>
</dbReference>
<dbReference type="PANTHER" id="PTHR11739:SF4">
    <property type="entry name" value="CITRATE SYNTHASE, PEROXISOMAL"/>
    <property type="match status" value="1"/>
</dbReference>